<keyword evidence="2" id="KW-0540">Nuclease</keyword>
<sequence length="289" mass="30576">MALWRVATFNIRHGLGRDGRVDLARTAAEIAALRADVIGLQEVDVAFGPRSAGEDQAARLAELLGCEVAFGAALELPPLVADGPRRRYGVALLTPHTLADPVMHPLPAHPGAPALDEPRGVLRARVTREAGDALDLLVTHLDPELPAHRTAEVLGILRLAEEITGPAVLLGDLNAAPHHPELAPLAAAGWREAAHELRTARGARSRGRGAGARRAALREAARPALHRLLQGLPVLAPLAGDPARPTHPARLPVRRIDSLWTRGPVEVLDLETGALTASDHRPVVATLAT</sequence>
<dbReference type="PANTHER" id="PTHR14859:SF15">
    <property type="entry name" value="ENDONUCLEASE_EXONUCLEASE_PHOSPHATASE DOMAIN-CONTAINING PROTEIN"/>
    <property type="match status" value="1"/>
</dbReference>
<keyword evidence="2" id="KW-0378">Hydrolase</keyword>
<evidence type="ECO:0000313" key="2">
    <source>
        <dbReference type="EMBL" id="HJC69535.1"/>
    </source>
</evidence>
<organism evidence="2 3">
    <name type="scientific">Candidatus Brachybacterium intestinipullorum</name>
    <dbReference type="NCBI Taxonomy" id="2838512"/>
    <lineage>
        <taxon>Bacteria</taxon>
        <taxon>Bacillati</taxon>
        <taxon>Actinomycetota</taxon>
        <taxon>Actinomycetes</taxon>
        <taxon>Micrococcales</taxon>
        <taxon>Dermabacteraceae</taxon>
        <taxon>Brachybacterium</taxon>
    </lineage>
</organism>
<comment type="caution">
    <text evidence="2">The sequence shown here is derived from an EMBL/GenBank/DDBJ whole genome shotgun (WGS) entry which is preliminary data.</text>
</comment>
<dbReference type="InterPro" id="IPR051916">
    <property type="entry name" value="GPI-anchor_lipid_remodeler"/>
</dbReference>
<dbReference type="SUPFAM" id="SSF56219">
    <property type="entry name" value="DNase I-like"/>
    <property type="match status" value="1"/>
</dbReference>
<dbReference type="PANTHER" id="PTHR14859">
    <property type="entry name" value="CALCOFLUOR WHITE HYPERSENSITIVE PROTEIN PRECURSOR"/>
    <property type="match status" value="1"/>
</dbReference>
<evidence type="ECO:0000313" key="3">
    <source>
        <dbReference type="Proteomes" id="UP000823854"/>
    </source>
</evidence>
<dbReference type="Pfam" id="PF03372">
    <property type="entry name" value="Exo_endo_phos"/>
    <property type="match status" value="1"/>
</dbReference>
<protein>
    <submittedName>
        <fullName evidence="2">Endonuclease/exonuclease/phosphatase family protein</fullName>
    </submittedName>
</protein>
<dbReference type="EMBL" id="DWWC01000147">
    <property type="protein sequence ID" value="HJC69535.1"/>
    <property type="molecule type" value="Genomic_DNA"/>
</dbReference>
<reference evidence="2" key="2">
    <citation type="submission" date="2021-04" db="EMBL/GenBank/DDBJ databases">
        <authorList>
            <person name="Gilroy R."/>
        </authorList>
    </citation>
    <scope>NUCLEOTIDE SEQUENCE</scope>
    <source>
        <strain evidence="2">CHK130-7132</strain>
    </source>
</reference>
<feature type="domain" description="Endonuclease/exonuclease/phosphatase" evidence="1">
    <location>
        <begin position="7"/>
        <end position="280"/>
    </location>
</feature>
<dbReference type="Proteomes" id="UP000823854">
    <property type="component" value="Unassembled WGS sequence"/>
</dbReference>
<dbReference type="Gene3D" id="3.60.10.10">
    <property type="entry name" value="Endonuclease/exonuclease/phosphatase"/>
    <property type="match status" value="1"/>
</dbReference>
<dbReference type="GO" id="GO:0004519">
    <property type="term" value="F:endonuclease activity"/>
    <property type="evidence" value="ECO:0007669"/>
    <property type="project" value="UniProtKB-KW"/>
</dbReference>
<gene>
    <name evidence="2" type="ORF">H9932_07650</name>
</gene>
<dbReference type="GO" id="GO:0016020">
    <property type="term" value="C:membrane"/>
    <property type="evidence" value="ECO:0007669"/>
    <property type="project" value="GOC"/>
</dbReference>
<accession>A0A9D2TGK7</accession>
<evidence type="ECO:0000259" key="1">
    <source>
        <dbReference type="Pfam" id="PF03372"/>
    </source>
</evidence>
<dbReference type="AlphaFoldDB" id="A0A9D2TGK7"/>
<dbReference type="InterPro" id="IPR036691">
    <property type="entry name" value="Endo/exonu/phosph_ase_sf"/>
</dbReference>
<proteinExistence type="predicted"/>
<dbReference type="GO" id="GO:0006506">
    <property type="term" value="P:GPI anchor biosynthetic process"/>
    <property type="evidence" value="ECO:0007669"/>
    <property type="project" value="TreeGrafter"/>
</dbReference>
<reference evidence="2" key="1">
    <citation type="journal article" date="2021" name="PeerJ">
        <title>Extensive microbial diversity within the chicken gut microbiome revealed by metagenomics and culture.</title>
        <authorList>
            <person name="Gilroy R."/>
            <person name="Ravi A."/>
            <person name="Getino M."/>
            <person name="Pursley I."/>
            <person name="Horton D.L."/>
            <person name="Alikhan N.F."/>
            <person name="Baker D."/>
            <person name="Gharbi K."/>
            <person name="Hall N."/>
            <person name="Watson M."/>
            <person name="Adriaenssens E.M."/>
            <person name="Foster-Nyarko E."/>
            <person name="Jarju S."/>
            <person name="Secka A."/>
            <person name="Antonio M."/>
            <person name="Oren A."/>
            <person name="Chaudhuri R.R."/>
            <person name="La Ragione R."/>
            <person name="Hildebrand F."/>
            <person name="Pallen M.J."/>
        </authorList>
    </citation>
    <scope>NUCLEOTIDE SEQUENCE</scope>
    <source>
        <strain evidence="2">CHK130-7132</strain>
    </source>
</reference>
<name>A0A9D2TGK7_9MICO</name>
<keyword evidence="2" id="KW-0255">Endonuclease</keyword>
<dbReference type="InterPro" id="IPR005135">
    <property type="entry name" value="Endo/exonuclease/phosphatase"/>
</dbReference>